<protein>
    <submittedName>
        <fullName evidence="2">PadR family transcriptional regulator</fullName>
    </submittedName>
</protein>
<keyword evidence="3" id="KW-1185">Reference proteome</keyword>
<dbReference type="InterPro" id="IPR036388">
    <property type="entry name" value="WH-like_DNA-bd_sf"/>
</dbReference>
<evidence type="ECO:0000313" key="2">
    <source>
        <dbReference type="EMBL" id="RAK45061.1"/>
    </source>
</evidence>
<dbReference type="EMBL" id="PZJH01000002">
    <property type="protein sequence ID" value="RAK45061.1"/>
    <property type="molecule type" value="Genomic_DNA"/>
</dbReference>
<proteinExistence type="predicted"/>
<sequence length="108" mass="12315">MNVQLKKGVLELVVLQEILVKDQYGYDLSQSISQHLSIADGTLYPMLRRLVSEGYLDTYMGKTSGGPARKYYTITDEGKVHLQHLKTEWYGMVDAVDALIKRRGESYE</sequence>
<comment type="caution">
    <text evidence="2">The sequence shown here is derived from an EMBL/GenBank/DDBJ whole genome shotgun (WGS) entry which is preliminary data.</text>
</comment>
<dbReference type="PANTHER" id="PTHR33169:SF24">
    <property type="entry name" value="TRANSCRIPTIONAL REGULATOR, PADR FAMILY"/>
    <property type="match status" value="1"/>
</dbReference>
<evidence type="ECO:0000313" key="3">
    <source>
        <dbReference type="Proteomes" id="UP000249808"/>
    </source>
</evidence>
<organism evidence="2 3">
    <name type="scientific">Macrococcus epidermidis</name>
    <dbReference type="NCBI Taxonomy" id="1902580"/>
    <lineage>
        <taxon>Bacteria</taxon>
        <taxon>Bacillati</taxon>
        <taxon>Bacillota</taxon>
        <taxon>Bacilli</taxon>
        <taxon>Bacillales</taxon>
        <taxon>Staphylococcaceae</taxon>
        <taxon>Macrococcus</taxon>
    </lineage>
</organism>
<dbReference type="AlphaFoldDB" id="A0A327ZRW4"/>
<dbReference type="InterPro" id="IPR005149">
    <property type="entry name" value="Tscrpt_reg_PadR_N"/>
</dbReference>
<gene>
    <name evidence="2" type="ORF">BHU61_07045</name>
</gene>
<dbReference type="SUPFAM" id="SSF46785">
    <property type="entry name" value="Winged helix' DNA-binding domain"/>
    <property type="match status" value="1"/>
</dbReference>
<dbReference type="Proteomes" id="UP000249808">
    <property type="component" value="Unassembled WGS sequence"/>
</dbReference>
<dbReference type="InterPro" id="IPR052509">
    <property type="entry name" value="Metal_resp_DNA-bind_regulator"/>
</dbReference>
<feature type="domain" description="Transcription regulator PadR N-terminal" evidence="1">
    <location>
        <begin position="18"/>
        <end position="83"/>
    </location>
</feature>
<reference evidence="2 3" key="1">
    <citation type="journal article" date="2018" name="Front. Microbiol.">
        <title>Description and Comparative Genomics of Macrococcus caseolyticus subsp. hominis subsp. nov., Macrococcus goetzii sp. nov., Macrococcus epidermidis sp. nov., and Macrococcus bohemicus sp. nov., Novel Macrococci From Human Clinical Material With Virulence Potential and Suspected Uptake of Foreign DNA by Natural Transformation.</title>
        <authorList>
            <person name="Maslanova I."/>
            <person name="Wertheimer Z."/>
            <person name="Sedlacek I."/>
            <person name="Svec P."/>
            <person name="Indrakova A."/>
            <person name="Kovarovic V."/>
            <person name="Schumann P."/>
            <person name="Sproer C."/>
            <person name="Kralova S."/>
            <person name="Sedo O."/>
            <person name="Kristofova L."/>
            <person name="Vrbovska V."/>
            <person name="Fuzik T."/>
            <person name="Petras P."/>
            <person name="Zdrahal Z."/>
            <person name="Ruzickova V."/>
            <person name="Doskar J."/>
            <person name="Pantucek R."/>
        </authorList>
    </citation>
    <scope>NUCLEOTIDE SEQUENCE [LARGE SCALE GENOMIC DNA]</scope>
    <source>
        <strain evidence="2 3">01/688</strain>
    </source>
</reference>
<name>A0A327ZRW4_9STAP</name>
<dbReference type="PANTHER" id="PTHR33169">
    <property type="entry name" value="PADR-FAMILY TRANSCRIPTIONAL REGULATOR"/>
    <property type="match status" value="1"/>
</dbReference>
<evidence type="ECO:0000259" key="1">
    <source>
        <dbReference type="Pfam" id="PF03551"/>
    </source>
</evidence>
<dbReference type="Gene3D" id="1.10.10.10">
    <property type="entry name" value="Winged helix-like DNA-binding domain superfamily/Winged helix DNA-binding domain"/>
    <property type="match status" value="1"/>
</dbReference>
<dbReference type="InterPro" id="IPR036390">
    <property type="entry name" value="WH_DNA-bd_sf"/>
</dbReference>
<dbReference type="Pfam" id="PF03551">
    <property type="entry name" value="PadR"/>
    <property type="match status" value="1"/>
</dbReference>
<dbReference type="RefSeq" id="WP_111715716.1">
    <property type="nucleotide sequence ID" value="NZ_JBHSSR010000004.1"/>
</dbReference>
<accession>A0A327ZRW4</accession>